<accession>A0A2A4EW50</accession>
<sequence>MSERITQGERFNGRLREECLARCAFDSFVQAHTRIGMWRSDYNSVRQHCALGQLTSDQFPKMHQSKTAEAASLQMACPA</sequence>
<name>A0A2A4EW50_9BURK</name>
<feature type="domain" description="Integrase catalytic" evidence="1">
    <location>
        <begin position="9"/>
        <end position="55"/>
    </location>
</feature>
<organism evidence="2 3">
    <name type="scientific">Burkholderia ubonensis subsp. mesacidophila</name>
    <dbReference type="NCBI Taxonomy" id="265293"/>
    <lineage>
        <taxon>Bacteria</taxon>
        <taxon>Pseudomonadati</taxon>
        <taxon>Pseudomonadota</taxon>
        <taxon>Betaproteobacteria</taxon>
        <taxon>Burkholderiales</taxon>
        <taxon>Burkholderiaceae</taxon>
        <taxon>Burkholderia</taxon>
        <taxon>Burkholderia cepacia complex</taxon>
    </lineage>
</organism>
<evidence type="ECO:0000313" key="2">
    <source>
        <dbReference type="EMBL" id="PCE24618.1"/>
    </source>
</evidence>
<protein>
    <recommendedName>
        <fullName evidence="1">Integrase catalytic domain-containing protein</fullName>
    </recommendedName>
</protein>
<dbReference type="PANTHER" id="PTHR47515:SF1">
    <property type="entry name" value="BLR2054 PROTEIN"/>
    <property type="match status" value="1"/>
</dbReference>
<dbReference type="RefSeq" id="WP_084903319.1">
    <property type="nucleotide sequence ID" value="NZ_CP020737.1"/>
</dbReference>
<dbReference type="PANTHER" id="PTHR47515">
    <property type="entry name" value="LOW CALCIUM RESPONSE LOCUS PROTEIN T"/>
    <property type="match status" value="1"/>
</dbReference>
<dbReference type="EMBL" id="MTZU01000120">
    <property type="protein sequence ID" value="PCE24618.1"/>
    <property type="molecule type" value="Genomic_DNA"/>
</dbReference>
<dbReference type="GeneID" id="69004266"/>
<evidence type="ECO:0000259" key="1">
    <source>
        <dbReference type="Pfam" id="PF13683"/>
    </source>
</evidence>
<gene>
    <name evidence="2" type="ORF">BZL54_32930</name>
</gene>
<dbReference type="Pfam" id="PF13683">
    <property type="entry name" value="rve_3"/>
    <property type="match status" value="1"/>
</dbReference>
<reference evidence="2 3" key="1">
    <citation type="submission" date="2017-01" db="EMBL/GenBank/DDBJ databases">
        <title>Whole-Genome Shotgun Sequencing of Two beta-Proteobacterial Species in Search of the Bulgecin Biosynthetic Cluster.</title>
        <authorList>
            <person name="Horsman M.E."/>
            <person name="Marous D.R."/>
            <person name="Li R."/>
            <person name="Oliver R.A."/>
            <person name="Byun B."/>
            <person name="Emrich S.J."/>
            <person name="Boggess B."/>
            <person name="Townsend C.A."/>
            <person name="Mobashery S."/>
        </authorList>
    </citation>
    <scope>NUCLEOTIDE SEQUENCE [LARGE SCALE GENOMIC DNA]</scope>
    <source>
        <strain evidence="2 3">ATCC 31433</strain>
    </source>
</reference>
<dbReference type="AlphaFoldDB" id="A0A2A4EW50"/>
<dbReference type="GO" id="GO:0015074">
    <property type="term" value="P:DNA integration"/>
    <property type="evidence" value="ECO:0007669"/>
    <property type="project" value="InterPro"/>
</dbReference>
<dbReference type="InterPro" id="IPR001584">
    <property type="entry name" value="Integrase_cat-core"/>
</dbReference>
<dbReference type="Proteomes" id="UP000217994">
    <property type="component" value="Unassembled WGS sequence"/>
</dbReference>
<evidence type="ECO:0000313" key="3">
    <source>
        <dbReference type="Proteomes" id="UP000217994"/>
    </source>
</evidence>
<proteinExistence type="predicted"/>
<comment type="caution">
    <text evidence="2">The sequence shown here is derived from an EMBL/GenBank/DDBJ whole genome shotgun (WGS) entry which is preliminary data.</text>
</comment>